<gene>
    <name evidence="2" type="ORF">FJZ00_05240</name>
</gene>
<dbReference type="EMBL" id="VGJX01000243">
    <property type="protein sequence ID" value="MBM3274533.1"/>
    <property type="molecule type" value="Genomic_DNA"/>
</dbReference>
<proteinExistence type="predicted"/>
<protein>
    <submittedName>
        <fullName evidence="2">Uncharacterized protein</fullName>
    </submittedName>
</protein>
<accession>A0A938BMQ8</accession>
<feature type="compositionally biased region" description="Basic and acidic residues" evidence="1">
    <location>
        <begin position="188"/>
        <end position="198"/>
    </location>
</feature>
<feature type="compositionally biased region" description="Polar residues" evidence="1">
    <location>
        <begin position="105"/>
        <end position="136"/>
    </location>
</feature>
<feature type="compositionally biased region" description="Polar residues" evidence="1">
    <location>
        <begin position="176"/>
        <end position="187"/>
    </location>
</feature>
<name>A0A938BMQ8_9BACT</name>
<feature type="compositionally biased region" description="Basic and acidic residues" evidence="1">
    <location>
        <begin position="88"/>
        <end position="97"/>
    </location>
</feature>
<feature type="compositionally biased region" description="Basic and acidic residues" evidence="1">
    <location>
        <begin position="164"/>
        <end position="175"/>
    </location>
</feature>
<dbReference type="Proteomes" id="UP000703893">
    <property type="component" value="Unassembled WGS sequence"/>
</dbReference>
<comment type="caution">
    <text evidence="2">The sequence shown here is derived from an EMBL/GenBank/DDBJ whole genome shotgun (WGS) entry which is preliminary data.</text>
</comment>
<evidence type="ECO:0000313" key="3">
    <source>
        <dbReference type="Proteomes" id="UP000703893"/>
    </source>
</evidence>
<reference evidence="2 3" key="1">
    <citation type="submission" date="2019-03" db="EMBL/GenBank/DDBJ databases">
        <title>Lake Tanganyika Metagenome-Assembled Genomes (MAGs).</title>
        <authorList>
            <person name="Tran P."/>
        </authorList>
    </citation>
    <scope>NUCLEOTIDE SEQUENCE [LARGE SCALE GENOMIC DNA]</scope>
    <source>
        <strain evidence="2">K_DeepCast_65m_m2_236</strain>
    </source>
</reference>
<evidence type="ECO:0000313" key="2">
    <source>
        <dbReference type="EMBL" id="MBM3274533.1"/>
    </source>
</evidence>
<feature type="region of interest" description="Disordered" evidence="1">
    <location>
        <begin position="88"/>
        <end position="209"/>
    </location>
</feature>
<dbReference type="AlphaFoldDB" id="A0A938BMQ8"/>
<organism evidence="2 3">
    <name type="scientific">Candidatus Tanganyikabacteria bacterium</name>
    <dbReference type="NCBI Taxonomy" id="2961651"/>
    <lineage>
        <taxon>Bacteria</taxon>
        <taxon>Bacillati</taxon>
        <taxon>Candidatus Sericytochromatia</taxon>
        <taxon>Candidatus Tanganyikabacteria</taxon>
    </lineage>
</organism>
<sequence length="209" mass="23106">MSRPEQKIDKRVEERGKKITFEASKLKPEVSTADIDPFGEVRIVAATMDLKVKDHTKLHVWERYYDANNVLVRVYDLVRTTFKKGAKHEHERERINSDDGGYSVTVKSSNTGPNGKTRSSNWTRTGSADGSESGTGTIKRADGTETSVTFTKTADGVTTTKTTDTAKKVAVEVKQTEGSSEASVTTSDTEKPENKETKTQNTDELEPED</sequence>
<evidence type="ECO:0000256" key="1">
    <source>
        <dbReference type="SAM" id="MobiDB-lite"/>
    </source>
</evidence>
<feature type="compositionally biased region" description="Low complexity" evidence="1">
    <location>
        <begin position="148"/>
        <end position="163"/>
    </location>
</feature>